<feature type="non-terminal residue" evidence="1">
    <location>
        <position position="1"/>
    </location>
</feature>
<accession>A0A8S3J887</accession>
<dbReference type="AlphaFoldDB" id="A0A8S3J887"/>
<protein>
    <submittedName>
        <fullName evidence="1">Uncharacterized protein</fullName>
    </submittedName>
</protein>
<sequence length="137" mass="15328">MQTLFEAPRDFTDLENLTVLPINRSDISAAEKLYVRCFSSGRRRRQSTCIVSSSGTISHLNQLNQKNVSINELRSLMAMAAFKKNATSIATSLPPTHDSLFYHCLRVSRQVAIWLQATNGYIGYPSLEESGFQIIDG</sequence>
<evidence type="ECO:0000313" key="1">
    <source>
        <dbReference type="EMBL" id="CAF5214896.1"/>
    </source>
</evidence>
<reference evidence="1" key="1">
    <citation type="submission" date="2021-02" db="EMBL/GenBank/DDBJ databases">
        <authorList>
            <person name="Nowell W R."/>
        </authorList>
    </citation>
    <scope>NUCLEOTIDE SEQUENCE</scope>
</reference>
<comment type="caution">
    <text evidence="1">The sequence shown here is derived from an EMBL/GenBank/DDBJ whole genome shotgun (WGS) entry which is preliminary data.</text>
</comment>
<proteinExistence type="predicted"/>
<name>A0A8S3J887_9BILA</name>
<dbReference type="EMBL" id="CAJOBI010342447">
    <property type="protein sequence ID" value="CAF5214896.1"/>
    <property type="molecule type" value="Genomic_DNA"/>
</dbReference>
<evidence type="ECO:0000313" key="2">
    <source>
        <dbReference type="Proteomes" id="UP000676336"/>
    </source>
</evidence>
<organism evidence="1 2">
    <name type="scientific">Rotaria magnacalcarata</name>
    <dbReference type="NCBI Taxonomy" id="392030"/>
    <lineage>
        <taxon>Eukaryota</taxon>
        <taxon>Metazoa</taxon>
        <taxon>Spiralia</taxon>
        <taxon>Gnathifera</taxon>
        <taxon>Rotifera</taxon>
        <taxon>Eurotatoria</taxon>
        <taxon>Bdelloidea</taxon>
        <taxon>Philodinida</taxon>
        <taxon>Philodinidae</taxon>
        <taxon>Rotaria</taxon>
    </lineage>
</organism>
<gene>
    <name evidence="1" type="ORF">SMN809_LOCUS79412</name>
</gene>
<dbReference type="Proteomes" id="UP000676336">
    <property type="component" value="Unassembled WGS sequence"/>
</dbReference>